<proteinExistence type="predicted"/>
<organism evidence="2">
    <name type="scientific">viral metagenome</name>
    <dbReference type="NCBI Taxonomy" id="1070528"/>
    <lineage>
        <taxon>unclassified sequences</taxon>
        <taxon>metagenomes</taxon>
        <taxon>organismal metagenomes</taxon>
    </lineage>
</organism>
<keyword evidence="1" id="KW-0472">Membrane</keyword>
<accession>A0A6C0BI08</accession>
<keyword evidence="1" id="KW-0812">Transmembrane</keyword>
<evidence type="ECO:0000256" key="1">
    <source>
        <dbReference type="SAM" id="Phobius"/>
    </source>
</evidence>
<name>A0A6C0BI08_9ZZZZ</name>
<keyword evidence="1" id="KW-1133">Transmembrane helix</keyword>
<dbReference type="AlphaFoldDB" id="A0A6C0BI08"/>
<reference evidence="2" key="1">
    <citation type="journal article" date="2020" name="Nature">
        <title>Giant virus diversity and host interactions through global metagenomics.</title>
        <authorList>
            <person name="Schulz F."/>
            <person name="Roux S."/>
            <person name="Paez-Espino D."/>
            <person name="Jungbluth S."/>
            <person name="Walsh D.A."/>
            <person name="Denef V.J."/>
            <person name="McMahon K.D."/>
            <person name="Konstantinidis K.T."/>
            <person name="Eloe-Fadrosh E.A."/>
            <person name="Kyrpides N.C."/>
            <person name="Woyke T."/>
        </authorList>
    </citation>
    <scope>NUCLEOTIDE SEQUENCE</scope>
    <source>
        <strain evidence="2">GVMAG-M-3300013004-44</strain>
    </source>
</reference>
<protein>
    <submittedName>
        <fullName evidence="2">Uncharacterized protein</fullName>
    </submittedName>
</protein>
<evidence type="ECO:0000313" key="2">
    <source>
        <dbReference type="EMBL" id="QHS90973.1"/>
    </source>
</evidence>
<feature type="transmembrane region" description="Helical" evidence="1">
    <location>
        <begin position="40"/>
        <end position="58"/>
    </location>
</feature>
<sequence length="275" mass="30560">MSTERVHETCELPFWKDPMVLFRHFNLQYQPTCIHSTWNFIMRILLISFFVGLVASVLGGLSALFVALVFGSMTAAAIILLSKTPQKQNVFPDPYRSIPFETTVEPTGYTAPIKERFEEVTEHFVNGGSSAGSVQPYLPSGPSGVVEVDAFPYKGQPLPERTLPTSRNPFMNVLLGEMKYNPSRPEAAPINQPSVKQTIDDYFRVQWFSDPTDVFGKNQSQRQFVTQPSTTVPNDQGSFANWLYRIPGKTCKEGGRAACLSGTDGGPIPWLNQAS</sequence>
<dbReference type="EMBL" id="MN739154">
    <property type="protein sequence ID" value="QHS90973.1"/>
    <property type="molecule type" value="Genomic_DNA"/>
</dbReference>